<feature type="signal peptide" evidence="1">
    <location>
        <begin position="1"/>
        <end position="24"/>
    </location>
</feature>
<evidence type="ECO:0000256" key="1">
    <source>
        <dbReference type="SAM" id="SignalP"/>
    </source>
</evidence>
<dbReference type="GO" id="GO:0004197">
    <property type="term" value="F:cysteine-type endopeptidase activity"/>
    <property type="evidence" value="ECO:0007669"/>
    <property type="project" value="InterPro"/>
</dbReference>
<dbReference type="InterPro" id="IPR029030">
    <property type="entry name" value="Caspase-like_dom_sf"/>
</dbReference>
<organism evidence="3 4">
    <name type="scientific">Marseilla massiliensis</name>
    <dbReference type="NCBI Taxonomy" id="1841864"/>
    <lineage>
        <taxon>Bacteria</taxon>
        <taxon>Pseudomonadati</taxon>
        <taxon>Bacteroidota</taxon>
        <taxon>Bacteroidia</taxon>
        <taxon>Bacteroidales</taxon>
        <taxon>Prevotellaceae</taxon>
        <taxon>Marseilla</taxon>
    </lineage>
</organism>
<evidence type="ECO:0000259" key="2">
    <source>
        <dbReference type="Pfam" id="PF00656"/>
    </source>
</evidence>
<dbReference type="SUPFAM" id="SSF52129">
    <property type="entry name" value="Caspase-like"/>
    <property type="match status" value="1"/>
</dbReference>
<feature type="domain" description="Peptidase C14 caspase" evidence="2">
    <location>
        <begin position="74"/>
        <end position="226"/>
    </location>
</feature>
<evidence type="ECO:0000313" key="4">
    <source>
        <dbReference type="Proteomes" id="UP000764045"/>
    </source>
</evidence>
<dbReference type="EMBL" id="JACJJL010000024">
    <property type="protein sequence ID" value="MBM6662591.1"/>
    <property type="molecule type" value="Genomic_DNA"/>
</dbReference>
<reference evidence="3 4" key="1">
    <citation type="journal article" date="2021" name="Sci. Rep.">
        <title>The distribution of antibiotic resistance genes in chicken gut microbiota commensals.</title>
        <authorList>
            <person name="Juricova H."/>
            <person name="Matiasovicova J."/>
            <person name="Kubasova T."/>
            <person name="Cejkova D."/>
            <person name="Rychlik I."/>
        </authorList>
    </citation>
    <scope>NUCLEOTIDE SEQUENCE [LARGE SCALE GENOMIC DNA]</scope>
    <source>
        <strain evidence="3 4">An819</strain>
    </source>
</reference>
<dbReference type="GO" id="GO:0006508">
    <property type="term" value="P:proteolysis"/>
    <property type="evidence" value="ECO:0007669"/>
    <property type="project" value="InterPro"/>
</dbReference>
<accession>A0A939B5L7</accession>
<protein>
    <submittedName>
        <fullName evidence="3">Caspase family protein</fullName>
    </submittedName>
</protein>
<comment type="caution">
    <text evidence="3">The sequence shown here is derived from an EMBL/GenBank/DDBJ whole genome shotgun (WGS) entry which is preliminary data.</text>
</comment>
<keyword evidence="1" id="KW-0732">Signal</keyword>
<sequence length="383" mass="42361">MKKFLVCYFPLLALCMLHAGEAFSQSLHAIVFADTNDPSIGSGDKQDFVNMTMEMSTIASATGLHLEKYFYSGSNCSKSNLMGVLDRLQTSSGDVVMFYYSGHGTRSVQDESDYPQMCLGSHYDNEFVPLEYVLRRLEDMPARLKIVFGDCCNSVAPGVTSKEQASKGFTVLSKSPVNAYTNLFMNYKGTIIASGSQKGENSVTLNYNDGSPAGGAFTIFFLRSLQFVVSNGMDADWDIVLSNAREATKNAVKHTPVYSVDVETTVDRHEGHAPENAATPDDTDGLQAPIDLLTAIGNDKYDIDLRIEVMERTLPVVFASPDVKVESVGRNGTTVVSTERAKDFMLRLCTLRNLVNLVEVDFKRDSNGKYTYLKVHEIYKDYE</sequence>
<dbReference type="AlphaFoldDB" id="A0A939B5L7"/>
<keyword evidence="4" id="KW-1185">Reference proteome</keyword>
<dbReference type="Gene3D" id="3.40.50.1460">
    <property type="match status" value="1"/>
</dbReference>
<feature type="chain" id="PRO_5037280790" evidence="1">
    <location>
        <begin position="25"/>
        <end position="383"/>
    </location>
</feature>
<dbReference type="Pfam" id="PF00656">
    <property type="entry name" value="Peptidase_C14"/>
    <property type="match status" value="1"/>
</dbReference>
<dbReference type="InterPro" id="IPR011600">
    <property type="entry name" value="Pept_C14_caspase"/>
</dbReference>
<evidence type="ECO:0000313" key="3">
    <source>
        <dbReference type="EMBL" id="MBM6662591.1"/>
    </source>
</evidence>
<gene>
    <name evidence="3" type="ORF">H6B30_12655</name>
</gene>
<dbReference type="RefSeq" id="WP_205111144.1">
    <property type="nucleotide sequence ID" value="NZ_JACJJL010000024.1"/>
</dbReference>
<dbReference type="Proteomes" id="UP000764045">
    <property type="component" value="Unassembled WGS sequence"/>
</dbReference>
<name>A0A939B5L7_9BACT</name>
<proteinExistence type="predicted"/>